<dbReference type="EMBL" id="CAJOBF010005690">
    <property type="protein sequence ID" value="CAF4183634.1"/>
    <property type="molecule type" value="Genomic_DNA"/>
</dbReference>
<evidence type="ECO:0000256" key="9">
    <source>
        <dbReference type="ARBA" id="ARBA00037847"/>
    </source>
</evidence>
<organism evidence="17 19">
    <name type="scientific">Rotaria magnacalcarata</name>
    <dbReference type="NCBI Taxonomy" id="392030"/>
    <lineage>
        <taxon>Eukaryota</taxon>
        <taxon>Metazoa</taxon>
        <taxon>Spiralia</taxon>
        <taxon>Gnathifera</taxon>
        <taxon>Rotifera</taxon>
        <taxon>Eurotatoria</taxon>
        <taxon>Bdelloidea</taxon>
        <taxon>Philodinida</taxon>
        <taxon>Philodinidae</taxon>
        <taxon>Rotaria</taxon>
    </lineage>
</organism>
<reference evidence="17" key="1">
    <citation type="submission" date="2021-02" db="EMBL/GenBank/DDBJ databases">
        <authorList>
            <person name="Nowell W R."/>
        </authorList>
    </citation>
    <scope>NUCLEOTIDE SEQUENCE</scope>
</reference>
<dbReference type="Proteomes" id="UP000663866">
    <property type="component" value="Unassembled WGS sequence"/>
</dbReference>
<keyword evidence="4" id="KW-0808">Transferase</keyword>
<protein>
    <recommendedName>
        <fullName evidence="11">Fringe-like glycosyltransferase domain-containing protein</fullName>
    </recommendedName>
</protein>
<evidence type="ECO:0000256" key="4">
    <source>
        <dbReference type="ARBA" id="ARBA00022679"/>
    </source>
</evidence>
<evidence type="ECO:0000259" key="11">
    <source>
        <dbReference type="Pfam" id="PF02434"/>
    </source>
</evidence>
<dbReference type="EMBL" id="CAJNRE010005392">
    <property type="protein sequence ID" value="CAF2044508.1"/>
    <property type="molecule type" value="Genomic_DNA"/>
</dbReference>
<evidence type="ECO:0000313" key="12">
    <source>
        <dbReference type="EMBL" id="CAF1155378.1"/>
    </source>
</evidence>
<feature type="domain" description="Fringe-like glycosyltransferase" evidence="11">
    <location>
        <begin position="87"/>
        <end position="329"/>
    </location>
</feature>
<evidence type="ECO:0000256" key="5">
    <source>
        <dbReference type="ARBA" id="ARBA00022692"/>
    </source>
</evidence>
<evidence type="ECO:0000256" key="10">
    <source>
        <dbReference type="SAM" id="Phobius"/>
    </source>
</evidence>
<comment type="similarity">
    <text evidence="2">Belongs to the glycosyltransferase 31 family.</text>
</comment>
<dbReference type="EMBL" id="CAJNOW010005724">
    <property type="protein sequence ID" value="CAF1459138.1"/>
    <property type="molecule type" value="Genomic_DNA"/>
</dbReference>
<evidence type="ECO:0000313" key="19">
    <source>
        <dbReference type="Proteomes" id="UP000663866"/>
    </source>
</evidence>
<sequence length="359" mass="42725">MLLPRTFPPRRELLPTNILGRCCKVWSCSCYSYVRRRCHRRMSLLTNSSYQRHLLIIFLFCLFIYYNLLTQTKNSDIINQTAKPIRILYLIRTAAHFYRVRLIYLLQTWISLVKDDVFFTSDLLLPNISETRMILTKETCGSEAHSMNILCCKTAHDFIIYHRYLSKYDWFCHFDDDQYVNVNKLEEYLSTLDSNQPYYVGRASWSDTIKRSKEPFPYPFWFATLGAGVCLSKHSISLLEPYTQSVSAFIDGCINENYHDDIYLGFLLNGYLNISLTQNSHFHSHLEKSFYHDKQTFLRTFKNEITFGFSRPDRYPHFLPQLYQSNLDPYRIRTLHCLLNTQLKECERKIQQHLFNSTK</sequence>
<dbReference type="GO" id="GO:0016020">
    <property type="term" value="C:membrane"/>
    <property type="evidence" value="ECO:0007669"/>
    <property type="project" value="UniProtKB-SubCell"/>
</dbReference>
<dbReference type="Proteomes" id="UP000663842">
    <property type="component" value="Unassembled WGS sequence"/>
</dbReference>
<evidence type="ECO:0000256" key="2">
    <source>
        <dbReference type="ARBA" id="ARBA00008661"/>
    </source>
</evidence>
<dbReference type="OrthoDB" id="8959630at2759"/>
<evidence type="ECO:0000256" key="6">
    <source>
        <dbReference type="ARBA" id="ARBA00022968"/>
    </source>
</evidence>
<dbReference type="Proteomes" id="UP000663834">
    <property type="component" value="Unassembled WGS sequence"/>
</dbReference>
<dbReference type="Proteomes" id="UP000663855">
    <property type="component" value="Unassembled WGS sequence"/>
</dbReference>
<evidence type="ECO:0000313" key="13">
    <source>
        <dbReference type="EMBL" id="CAF1459138.1"/>
    </source>
</evidence>
<dbReference type="EMBL" id="CAJNOV010003853">
    <property type="protein sequence ID" value="CAF1155378.1"/>
    <property type="molecule type" value="Genomic_DNA"/>
</dbReference>
<evidence type="ECO:0000313" key="14">
    <source>
        <dbReference type="EMBL" id="CAF2044508.1"/>
    </source>
</evidence>
<dbReference type="EMBL" id="CAJNRF010016383">
    <property type="protein sequence ID" value="CAF2194123.1"/>
    <property type="molecule type" value="Genomic_DNA"/>
</dbReference>
<gene>
    <name evidence="12" type="ORF">CJN711_LOCUS9738</name>
    <name evidence="13" type="ORF">KQP761_LOCUS12414</name>
    <name evidence="14" type="ORF">MBJ925_LOCUS11897</name>
    <name evidence="17" type="ORF">OVN521_LOCUS21681</name>
    <name evidence="18" type="ORF">UXM345_LOCUS27005</name>
    <name evidence="16" type="ORF">WKI299_LOCUS34142</name>
    <name evidence="15" type="ORF">XDN619_LOCUS13294</name>
</gene>
<keyword evidence="19" id="KW-1185">Reference proteome</keyword>
<dbReference type="EMBL" id="CAJOBG010004554">
    <property type="protein sequence ID" value="CAF4115740.1"/>
    <property type="molecule type" value="Genomic_DNA"/>
</dbReference>
<dbReference type="Proteomes" id="UP000663856">
    <property type="component" value="Unassembled WGS sequence"/>
</dbReference>
<comment type="caution">
    <text evidence="17">The sequence shown here is derived from an EMBL/GenBank/DDBJ whole genome shotgun (WGS) entry which is preliminary data.</text>
</comment>
<comment type="subcellular location">
    <subcellularLocation>
        <location evidence="9">Endomembrane system</location>
        <topology evidence="9">Single-pass membrane protein</topology>
    </subcellularLocation>
    <subcellularLocation>
        <location evidence="1">Membrane</location>
        <topology evidence="1">Single-pass type II membrane protein</topology>
    </subcellularLocation>
</comment>
<name>A0A819VXG3_9BILA</name>
<evidence type="ECO:0000313" key="15">
    <source>
        <dbReference type="EMBL" id="CAF2074560.1"/>
    </source>
</evidence>
<accession>A0A819VXG3</accession>
<dbReference type="GO" id="GO:0016757">
    <property type="term" value="F:glycosyltransferase activity"/>
    <property type="evidence" value="ECO:0007669"/>
    <property type="project" value="UniProtKB-KW"/>
</dbReference>
<keyword evidence="3" id="KW-0328">Glycosyltransferase</keyword>
<dbReference type="Gene3D" id="3.90.550.50">
    <property type="match status" value="1"/>
</dbReference>
<evidence type="ECO:0000313" key="18">
    <source>
        <dbReference type="EMBL" id="CAF4183634.1"/>
    </source>
</evidence>
<dbReference type="EMBL" id="CAJNRG010005296">
    <property type="protein sequence ID" value="CAF2074560.1"/>
    <property type="molecule type" value="Genomic_DNA"/>
</dbReference>
<evidence type="ECO:0000313" key="16">
    <source>
        <dbReference type="EMBL" id="CAF2194123.1"/>
    </source>
</evidence>
<evidence type="ECO:0000256" key="1">
    <source>
        <dbReference type="ARBA" id="ARBA00004606"/>
    </source>
</evidence>
<dbReference type="InterPro" id="IPR003378">
    <property type="entry name" value="Fringe-like_glycosylTrfase"/>
</dbReference>
<keyword evidence="5 10" id="KW-0812">Transmembrane</keyword>
<dbReference type="Proteomes" id="UP000663824">
    <property type="component" value="Unassembled WGS sequence"/>
</dbReference>
<keyword evidence="6" id="KW-0735">Signal-anchor</keyword>
<proteinExistence type="inferred from homology"/>
<evidence type="ECO:0000256" key="7">
    <source>
        <dbReference type="ARBA" id="ARBA00022989"/>
    </source>
</evidence>
<keyword evidence="7 10" id="KW-1133">Transmembrane helix</keyword>
<evidence type="ECO:0000256" key="3">
    <source>
        <dbReference type="ARBA" id="ARBA00022676"/>
    </source>
</evidence>
<dbReference type="PANTHER" id="PTHR10811">
    <property type="entry name" value="FRINGE-RELATED"/>
    <property type="match status" value="1"/>
</dbReference>
<dbReference type="Proteomes" id="UP000663887">
    <property type="component" value="Unassembled WGS sequence"/>
</dbReference>
<dbReference type="Pfam" id="PF02434">
    <property type="entry name" value="Fringe"/>
    <property type="match status" value="1"/>
</dbReference>
<feature type="transmembrane region" description="Helical" evidence="10">
    <location>
        <begin position="50"/>
        <end position="69"/>
    </location>
</feature>
<dbReference type="GO" id="GO:0012505">
    <property type="term" value="C:endomembrane system"/>
    <property type="evidence" value="ECO:0007669"/>
    <property type="project" value="UniProtKB-SubCell"/>
</dbReference>
<evidence type="ECO:0000313" key="17">
    <source>
        <dbReference type="EMBL" id="CAF4115740.1"/>
    </source>
</evidence>
<evidence type="ECO:0000256" key="8">
    <source>
        <dbReference type="ARBA" id="ARBA00023136"/>
    </source>
</evidence>
<dbReference type="AlphaFoldDB" id="A0A819VXG3"/>
<keyword evidence="8 10" id="KW-0472">Membrane</keyword>